<evidence type="ECO:0000256" key="4">
    <source>
        <dbReference type="ARBA" id="ARBA00022741"/>
    </source>
</evidence>
<dbReference type="GO" id="GO:0005524">
    <property type="term" value="F:ATP binding"/>
    <property type="evidence" value="ECO:0007669"/>
    <property type="project" value="UniProtKB-KW"/>
</dbReference>
<keyword evidence="2" id="KW-0813">Transport</keyword>
<dbReference type="Pfam" id="PF00664">
    <property type="entry name" value="ABC_membrane"/>
    <property type="match status" value="3"/>
</dbReference>
<feature type="transmembrane region" description="Helical" evidence="9">
    <location>
        <begin position="727"/>
        <end position="754"/>
    </location>
</feature>
<feature type="domain" description="ABC transmembrane type-1" evidence="11">
    <location>
        <begin position="7"/>
        <end position="245"/>
    </location>
</feature>
<keyword evidence="7 9" id="KW-0472">Membrane</keyword>
<feature type="domain" description="ABC transporter" evidence="10">
    <location>
        <begin position="828"/>
        <end position="1233"/>
    </location>
</feature>
<dbReference type="PANTHER" id="PTHR43394:SF1">
    <property type="entry name" value="ATP-BINDING CASSETTE SUB-FAMILY B MEMBER 10, MITOCHONDRIAL"/>
    <property type="match status" value="1"/>
</dbReference>
<evidence type="ECO:0000256" key="2">
    <source>
        <dbReference type="ARBA" id="ARBA00022448"/>
    </source>
</evidence>
<dbReference type="PROSITE" id="PS50929">
    <property type="entry name" value="ABC_TM1F"/>
    <property type="match status" value="2"/>
</dbReference>
<feature type="domain" description="ABC transmembrane type-1" evidence="11">
    <location>
        <begin position="541"/>
        <end position="790"/>
    </location>
</feature>
<dbReference type="InterPro" id="IPR039421">
    <property type="entry name" value="Type_1_exporter"/>
</dbReference>
<keyword evidence="6 9" id="KW-1133">Transmembrane helix</keyword>
<evidence type="ECO:0000256" key="9">
    <source>
        <dbReference type="SAM" id="Phobius"/>
    </source>
</evidence>
<feature type="coiled-coil region" evidence="8">
    <location>
        <begin position="454"/>
        <end position="507"/>
    </location>
</feature>
<evidence type="ECO:0000259" key="10">
    <source>
        <dbReference type="PROSITE" id="PS50893"/>
    </source>
</evidence>
<dbReference type="SUPFAM" id="SSF90123">
    <property type="entry name" value="ABC transporter transmembrane region"/>
    <property type="match status" value="2"/>
</dbReference>
<dbReference type="Proteomes" id="UP000039865">
    <property type="component" value="Unassembled WGS sequence"/>
</dbReference>
<feature type="domain" description="ABC transporter" evidence="10">
    <location>
        <begin position="235"/>
        <end position="476"/>
    </location>
</feature>
<dbReference type="InterPro" id="IPR036640">
    <property type="entry name" value="ABC1_TM_sf"/>
</dbReference>
<dbReference type="Pfam" id="PF00005">
    <property type="entry name" value="ABC_tran"/>
    <property type="match status" value="3"/>
</dbReference>
<dbReference type="InterPro" id="IPR027417">
    <property type="entry name" value="P-loop_NTPase"/>
</dbReference>
<reference evidence="12 13" key="1">
    <citation type="submission" date="2014-06" db="EMBL/GenBank/DDBJ databases">
        <authorList>
            <person name="Swart Estienne"/>
        </authorList>
    </citation>
    <scope>NUCLEOTIDE SEQUENCE [LARGE SCALE GENOMIC DNA]</scope>
    <source>
        <strain evidence="12 13">130c</strain>
    </source>
</reference>
<keyword evidence="5" id="KW-0067">ATP-binding</keyword>
<dbReference type="PANTHER" id="PTHR43394">
    <property type="entry name" value="ATP-DEPENDENT PERMEASE MDL1, MITOCHONDRIAL"/>
    <property type="match status" value="1"/>
</dbReference>
<keyword evidence="4" id="KW-0547">Nucleotide-binding</keyword>
<keyword evidence="13" id="KW-1185">Reference proteome</keyword>
<dbReference type="EMBL" id="CCKQ01015546">
    <property type="protein sequence ID" value="CDW87364.1"/>
    <property type="molecule type" value="Genomic_DNA"/>
</dbReference>
<feature type="transmembrane region" description="Helical" evidence="9">
    <location>
        <begin position="638"/>
        <end position="659"/>
    </location>
</feature>
<feature type="transmembrane region" description="Helical" evidence="9">
    <location>
        <begin position="54"/>
        <end position="75"/>
    </location>
</feature>
<evidence type="ECO:0000256" key="7">
    <source>
        <dbReference type="ARBA" id="ARBA00023136"/>
    </source>
</evidence>
<keyword evidence="8" id="KW-0175">Coiled coil</keyword>
<evidence type="ECO:0000259" key="11">
    <source>
        <dbReference type="PROSITE" id="PS50929"/>
    </source>
</evidence>
<comment type="subcellular location">
    <subcellularLocation>
        <location evidence="1">Membrane</location>
        <topology evidence="1">Multi-pass membrane protein</topology>
    </subcellularLocation>
</comment>
<organism evidence="12 13">
    <name type="scientific">Stylonychia lemnae</name>
    <name type="common">Ciliate</name>
    <dbReference type="NCBI Taxonomy" id="5949"/>
    <lineage>
        <taxon>Eukaryota</taxon>
        <taxon>Sar</taxon>
        <taxon>Alveolata</taxon>
        <taxon>Ciliophora</taxon>
        <taxon>Intramacronucleata</taxon>
        <taxon>Spirotrichea</taxon>
        <taxon>Stichotrichia</taxon>
        <taxon>Sporadotrichida</taxon>
        <taxon>Oxytrichidae</taxon>
        <taxon>Stylonychinae</taxon>
        <taxon>Stylonychia</taxon>
    </lineage>
</organism>
<accession>A0A078AYX5</accession>
<gene>
    <name evidence="12" type="primary">Contig356.g399</name>
    <name evidence="12" type="ORF">STYLEM_16467</name>
</gene>
<dbReference type="GO" id="GO:0016020">
    <property type="term" value="C:membrane"/>
    <property type="evidence" value="ECO:0007669"/>
    <property type="project" value="UniProtKB-SubCell"/>
</dbReference>
<dbReference type="SUPFAM" id="SSF52540">
    <property type="entry name" value="P-loop containing nucleoside triphosphate hydrolases"/>
    <property type="match status" value="2"/>
</dbReference>
<dbReference type="InterPro" id="IPR017871">
    <property type="entry name" value="ABC_transporter-like_CS"/>
</dbReference>
<sequence length="1237" mass="139908">MDKFLLIIGTISAIGTGAMIPIVAVYLGDISEAFDQYNEVEDRRQIIIDVTRKLAMLAFFIWISGYLYFALWQLVAEKITFDLRLRFLKTMLSQEVGFFEEIKIEQLPSSVGQKFLVIQESIGFCNHCINQGADMVLICLTVFPLAIVLIMIIGGQVKKSTNFSTEKSNIVGGKIEESLQSIKVISSFAQEDREIIDFNIKAEAARTSTIKSEYITAAFIGTLKLAIYGSYGFNFWMATVYLDQGVPKCKGKHLENTNFEIKTNTTTAIVGASGSGKSTIIQLIERFYDPQQGFIKFGDVKLQDISLETLRESIGYVQQEPVLILGTIRDNILLGNKDANEEDIKKSLEIANANFVYDLENKLDTYIGSSSLINLSGGQKQRIAIARALIKKPKILILDEATSALDPKSEKDVQQALYNIQNSENSLTTIVIAHRLQTIQSAENLIYFNKNRLIQTAQKGTEEFEQILQDLNKNQTFEGIMDEIQILKNQNQQFDNIEKNTQFLEDQEKFPRLNTDRDIESSQLIEQVSIPLAIEEVDDRLTVATGLLDFITRALHKHLGENLSCAIRTKLYSTIVKKNLSWFDRKDRAPGILISIFSEDITALNGLTGETISNILEAILTLVIGGLIALFYHWKMALISIATAPFIMFAGVILQLVIWDRTKSSSQSGKDSAVLDPYDKSNALVSDILMNYKTVISFGPKNIEKLLQKYASLLEEPMKKGHRSSHLSGLMFGYFQCIRFFFFAGNFYLSTIFIFDQNDDPEQTYIAIYTVMMAAFAAGGALSLVPSFSKSIQAANKIFGIIKDESSSKITQQNKQNPQDDVIQNGSIEFNSINFKYPSRQQWVLKNLSFKIRAGMKVAIVGHSGSGKSTIASLILRIIKDNIIYGNRNATNKQIKEAAKLANCLHFIEQDQQEDSNESTLNKKLNNLINSKEFQSRYSNKLKEQVSLLSEDTLTVLNDGYRNLIVDVLKSVDDCDQIKMIEDDFERFKQVVQIFCQSNERNWVDVIHGISFLSKITKPFKEQIDFLHQEQKSENFMSISEHNGSVKQPNLNNNQSNENSFDNEYYRQEIIKKYQKNLPEMAQLMKLSQEKISQKIDNQQQKFVKSDDCQDQLVLYNSDSLLQESQNNDNEQLHEGFNKICGLQGAMLSGGQKQRIAIARALIKNPKILILDEATSALDKAMEGRTSIIIAHRLSTIRNCEWILVMHQGQIIEQGTFNSLSEDNQSYFYKLKSGMEM</sequence>
<name>A0A078AYX5_STYLE</name>
<keyword evidence="3 9" id="KW-0812">Transmembrane</keyword>
<dbReference type="InterPro" id="IPR011527">
    <property type="entry name" value="ABC1_TM_dom"/>
</dbReference>
<dbReference type="PROSITE" id="PS00211">
    <property type="entry name" value="ABC_TRANSPORTER_1"/>
    <property type="match status" value="2"/>
</dbReference>
<dbReference type="InterPro" id="IPR003439">
    <property type="entry name" value="ABC_transporter-like_ATP-bd"/>
</dbReference>
<dbReference type="OMA" id="AKVIMSF"/>
<dbReference type="InParanoid" id="A0A078AYX5"/>
<feature type="transmembrane region" description="Helical" evidence="9">
    <location>
        <begin position="615"/>
        <end position="632"/>
    </location>
</feature>
<dbReference type="PROSITE" id="PS50893">
    <property type="entry name" value="ABC_TRANSPORTER_2"/>
    <property type="match status" value="2"/>
</dbReference>
<evidence type="ECO:0000256" key="3">
    <source>
        <dbReference type="ARBA" id="ARBA00022692"/>
    </source>
</evidence>
<evidence type="ECO:0000256" key="5">
    <source>
        <dbReference type="ARBA" id="ARBA00022840"/>
    </source>
</evidence>
<feature type="transmembrane region" description="Helical" evidence="9">
    <location>
        <begin position="6"/>
        <end position="27"/>
    </location>
</feature>
<dbReference type="FunFam" id="3.40.50.300:FF:000604">
    <property type="entry name" value="ABC transporter B family member 28"/>
    <property type="match status" value="1"/>
</dbReference>
<protein>
    <submittedName>
        <fullName evidence="12">Abc transporter</fullName>
    </submittedName>
</protein>
<evidence type="ECO:0000256" key="1">
    <source>
        <dbReference type="ARBA" id="ARBA00004141"/>
    </source>
</evidence>
<dbReference type="GO" id="GO:0140359">
    <property type="term" value="F:ABC-type transporter activity"/>
    <property type="evidence" value="ECO:0007669"/>
    <property type="project" value="InterPro"/>
</dbReference>
<dbReference type="GO" id="GO:0005737">
    <property type="term" value="C:cytoplasm"/>
    <property type="evidence" value="ECO:0007669"/>
    <property type="project" value="UniProtKB-ARBA"/>
</dbReference>
<dbReference type="AlphaFoldDB" id="A0A078AYX5"/>
<dbReference type="Gene3D" id="1.20.1560.10">
    <property type="entry name" value="ABC transporter type 1, transmembrane domain"/>
    <property type="match status" value="2"/>
</dbReference>
<evidence type="ECO:0000256" key="8">
    <source>
        <dbReference type="SAM" id="Coils"/>
    </source>
</evidence>
<dbReference type="SMART" id="SM00382">
    <property type="entry name" value="AAA"/>
    <property type="match status" value="2"/>
</dbReference>
<dbReference type="InterPro" id="IPR003593">
    <property type="entry name" value="AAA+_ATPase"/>
</dbReference>
<evidence type="ECO:0000313" key="13">
    <source>
        <dbReference type="Proteomes" id="UP000039865"/>
    </source>
</evidence>
<feature type="transmembrane region" description="Helical" evidence="9">
    <location>
        <begin position="135"/>
        <end position="154"/>
    </location>
</feature>
<dbReference type="GO" id="GO:0016887">
    <property type="term" value="F:ATP hydrolysis activity"/>
    <property type="evidence" value="ECO:0007669"/>
    <property type="project" value="InterPro"/>
</dbReference>
<evidence type="ECO:0000256" key="6">
    <source>
        <dbReference type="ARBA" id="ARBA00022989"/>
    </source>
</evidence>
<evidence type="ECO:0000313" key="12">
    <source>
        <dbReference type="EMBL" id="CDW87364.1"/>
    </source>
</evidence>
<dbReference type="Gene3D" id="3.40.50.300">
    <property type="entry name" value="P-loop containing nucleotide triphosphate hydrolases"/>
    <property type="match status" value="3"/>
</dbReference>
<feature type="transmembrane region" description="Helical" evidence="9">
    <location>
        <begin position="766"/>
        <end position="785"/>
    </location>
</feature>
<dbReference type="OrthoDB" id="417789at2759"/>
<proteinExistence type="predicted"/>